<sequence length="1554" mass="169622">MDFPSEPFLVPLIFTTISGSRDRLDRSNFIEGNGSITPSSVLASWGPEEGGRMRGSVIGLEDGSIVILPSLQRQEAHVQLNLKTPVHLARSTSPSSPSRMSVSRTSLMTSRSPSPSGHSPSPFSVNMRSRIVSGVTTEQVEAPKNYVDFDEEADKLKDMLKGHAPKEKEREKERNVDRPPSVDAGSSGDKMTPGNTESSAIKRKDAPRSHLSVSGSHAFTTSGHVLLPCRGPRKSVSNVQLFSDLEVIAVLQESGHLCILHSTDGRSLTTTHLNNTNLLPPEGVSPRNSQHDLWIWDTLRAYCAGEYTLLVACASLDPNSSSFTCADSPELGGSEQCRLVVLELRTNHLAGAFSVTLEKLGQWYCDSSSKAVELYWTPERQYAPYSYCNASLAYTSPEALMFCYINTDNHFVEQKLHIVPPGVIPNPAAGHAQAFRDRERDHQSAESLPLNLSHALGPLANPFKQTKRTEQTTGVSDDSSPQPGRVTLGPAFVSTEAISAMPHRNYRFAAIEGLVRGLVWSDQEVVAFMYEKRSFRVLFACQWQNIIDCAWFENDQLVVAFEDKCELYSLRNVVDANNDVVKAASLKELPQGAIVQPKLLLQTFITEPYDSVELTSSRHFMMTLRDSNGRRVLKSFHWNDVSDEGQLLQLNEPKNSTDSSRIIWSSRKSSVSRDQSDSIGTLSAVMPLSVNLVILGYTDGRLRQTTLTKMCQDPGSNWSSFYGKTSEVSLGAPVVILHLVKSEKTNERLMVGGGDDGSVGIWNMDLKLCAYWTIFLTLLTKVIQFDEEDLRTSPLRGCILCVSEDGTIAVVALDSLQFLYIIPGSPTPLHEIWLKEDENHHHHLLLLYTDRRVRLWDVKTKEFWRSMASDKAEELKSQGGWKVKSLDKPTSSPSPLSVIGSHDQGLDSVSTLVLNMEHFISESTTVIKSISTSKNQTANILAARDRLKAILSVLLTPGINPSIDEICEEQLGIVVMGDVSVGFHKLGCTSLYQSAVSEQPWRISGEVSATRALAIIVSLRALGIFEEFSDAVSTVSAFYTTSLGSLIGPSYKPPDLAYLAQKWFDAIGSVELRHAVRTLFDAAVVRLSDEETIALVNEWQQHLPSLQPEADQESRTAALSLFLCGYLAAEKYSLFSTSALTDITKSISLYLHSAYPQHSHHAPVHFHPSYLILAIDLSSRGFHVWQHYMAVEILRRLFVLATSARKELMATTTFPPPAPGISSSPVKPVHSSPSPSKSNPSSLSRATSASLVTTGAVTSTTTVSAVARNAVLAIAGREEARGLFVMTLGMEITGTSSLSGDRPSSTTGGAGDGASASAAAGGDKDSKDSVLEHRKAVLQILAFLIRKRPLVLLPNLPKLLEAVVKSLDPNSTGGKDRDAVLDTVTEILGHVVKTFPSIDFHVSSQRLAVGTSEGTIVMYDLKTAIRLYVLEAHKEPITACSFSPDGRRLVTLSLKESVALVWKVGSSFSSFFNPGAPPRQSSRTIGGIGGWGGTGGTAGKNASDGDEPYKKLGFNVGEEGIMTTAETLKFVSFDWVADRSVKLKIRESILTFNT</sequence>
<dbReference type="Pfam" id="PF00400">
    <property type="entry name" value="WD40"/>
    <property type="match status" value="1"/>
</dbReference>
<feature type="region of interest" description="Disordered" evidence="1">
    <location>
        <begin position="87"/>
        <end position="125"/>
    </location>
</feature>
<evidence type="ECO:0000313" key="2">
    <source>
        <dbReference type="EMBL" id="KAF5336310.1"/>
    </source>
</evidence>
<dbReference type="GO" id="GO:0005737">
    <property type="term" value="C:cytoplasm"/>
    <property type="evidence" value="ECO:0007669"/>
    <property type="project" value="TreeGrafter"/>
</dbReference>
<dbReference type="Proteomes" id="UP000559256">
    <property type="component" value="Unassembled WGS sequence"/>
</dbReference>
<dbReference type="OrthoDB" id="338622at2759"/>
<name>A0A8H5FGH0_9AGAR</name>
<dbReference type="SUPFAM" id="SSF50978">
    <property type="entry name" value="WD40 repeat-like"/>
    <property type="match status" value="1"/>
</dbReference>
<feature type="region of interest" description="Disordered" evidence="1">
    <location>
        <begin position="160"/>
        <end position="216"/>
    </location>
</feature>
<evidence type="ECO:0000256" key="1">
    <source>
        <dbReference type="SAM" id="MobiDB-lite"/>
    </source>
</evidence>
<organism evidence="2 3">
    <name type="scientific">Tetrapyrgos nigripes</name>
    <dbReference type="NCBI Taxonomy" id="182062"/>
    <lineage>
        <taxon>Eukaryota</taxon>
        <taxon>Fungi</taxon>
        <taxon>Dikarya</taxon>
        <taxon>Basidiomycota</taxon>
        <taxon>Agaricomycotina</taxon>
        <taxon>Agaricomycetes</taxon>
        <taxon>Agaricomycetidae</taxon>
        <taxon>Agaricales</taxon>
        <taxon>Marasmiineae</taxon>
        <taxon>Marasmiaceae</taxon>
        <taxon>Tetrapyrgos</taxon>
    </lineage>
</organism>
<feature type="compositionally biased region" description="Basic and acidic residues" evidence="1">
    <location>
        <begin position="160"/>
        <end position="177"/>
    </location>
</feature>
<dbReference type="PANTHER" id="PTHR44099">
    <property type="entry name" value="RABCONNECTIN-3B, ISOFORM A"/>
    <property type="match status" value="1"/>
</dbReference>
<dbReference type="InterPro" id="IPR036322">
    <property type="entry name" value="WD40_repeat_dom_sf"/>
</dbReference>
<feature type="region of interest" description="Disordered" evidence="1">
    <location>
        <begin position="1295"/>
        <end position="1326"/>
    </location>
</feature>
<evidence type="ECO:0000313" key="3">
    <source>
        <dbReference type="Proteomes" id="UP000559256"/>
    </source>
</evidence>
<feature type="compositionally biased region" description="Low complexity" evidence="1">
    <location>
        <begin position="1222"/>
        <end position="1245"/>
    </location>
</feature>
<feature type="region of interest" description="Disordered" evidence="1">
    <location>
        <begin position="1211"/>
        <end position="1245"/>
    </location>
</feature>
<dbReference type="PANTHER" id="PTHR44099:SF4">
    <property type="entry name" value="RABCONNECTIN-3B, ISOFORM A"/>
    <property type="match status" value="1"/>
</dbReference>
<gene>
    <name evidence="2" type="ORF">D9758_014473</name>
</gene>
<dbReference type="InterPro" id="IPR015943">
    <property type="entry name" value="WD40/YVTN_repeat-like_dom_sf"/>
</dbReference>
<evidence type="ECO:0008006" key="4">
    <source>
        <dbReference type="Google" id="ProtNLM"/>
    </source>
</evidence>
<reference evidence="2 3" key="1">
    <citation type="journal article" date="2020" name="ISME J.">
        <title>Uncovering the hidden diversity of litter-decomposition mechanisms in mushroom-forming fungi.</title>
        <authorList>
            <person name="Floudas D."/>
            <person name="Bentzer J."/>
            <person name="Ahren D."/>
            <person name="Johansson T."/>
            <person name="Persson P."/>
            <person name="Tunlid A."/>
        </authorList>
    </citation>
    <scope>NUCLEOTIDE SEQUENCE [LARGE SCALE GENOMIC DNA]</scope>
    <source>
        <strain evidence="2 3">CBS 291.85</strain>
    </source>
</reference>
<comment type="caution">
    <text evidence="2">The sequence shown here is derived from an EMBL/GenBank/DDBJ whole genome shotgun (WGS) entry which is preliminary data.</text>
</comment>
<keyword evidence="3" id="KW-1185">Reference proteome</keyword>
<dbReference type="InterPro" id="IPR049916">
    <property type="entry name" value="WDR72-like"/>
</dbReference>
<dbReference type="SMART" id="SM00320">
    <property type="entry name" value="WD40"/>
    <property type="match status" value="3"/>
</dbReference>
<feature type="compositionally biased region" description="Low complexity" evidence="1">
    <location>
        <begin position="90"/>
        <end position="124"/>
    </location>
</feature>
<dbReference type="EMBL" id="JAACJM010000228">
    <property type="protein sequence ID" value="KAF5336310.1"/>
    <property type="molecule type" value="Genomic_DNA"/>
</dbReference>
<protein>
    <recommendedName>
        <fullName evidence="4">WD40 repeat-like protein</fullName>
    </recommendedName>
</protein>
<dbReference type="InterPro" id="IPR001680">
    <property type="entry name" value="WD40_rpt"/>
</dbReference>
<dbReference type="Gene3D" id="2.130.10.10">
    <property type="entry name" value="YVTN repeat-like/Quinoprotein amine dehydrogenase"/>
    <property type="match status" value="2"/>
</dbReference>
<feature type="region of interest" description="Disordered" evidence="1">
    <location>
        <begin position="466"/>
        <end position="486"/>
    </location>
</feature>
<feature type="compositionally biased region" description="Polar residues" evidence="1">
    <location>
        <begin position="471"/>
        <end position="482"/>
    </location>
</feature>
<accession>A0A8H5FGH0</accession>
<proteinExistence type="predicted"/>